<dbReference type="GO" id="GO:0016747">
    <property type="term" value="F:acyltransferase activity, transferring groups other than amino-acyl groups"/>
    <property type="evidence" value="ECO:0007669"/>
    <property type="project" value="InterPro"/>
</dbReference>
<evidence type="ECO:0000256" key="2">
    <source>
        <dbReference type="ARBA" id="ARBA00023315"/>
    </source>
</evidence>
<dbReference type="AlphaFoldDB" id="X1LVL1"/>
<protein>
    <recommendedName>
        <fullName evidence="3">N-acetyltransferase domain-containing protein</fullName>
    </recommendedName>
</protein>
<evidence type="ECO:0000259" key="3">
    <source>
        <dbReference type="PROSITE" id="PS51186"/>
    </source>
</evidence>
<gene>
    <name evidence="4" type="ORF">S06H3_27713</name>
</gene>
<feature type="domain" description="N-acetyltransferase" evidence="3">
    <location>
        <begin position="1"/>
        <end position="149"/>
    </location>
</feature>
<dbReference type="Gene3D" id="3.40.630.30">
    <property type="match status" value="1"/>
</dbReference>
<accession>X1LVL1</accession>
<keyword evidence="2" id="KW-0012">Acyltransferase</keyword>
<dbReference type="Pfam" id="PF00583">
    <property type="entry name" value="Acetyltransf_1"/>
    <property type="match status" value="1"/>
</dbReference>
<comment type="caution">
    <text evidence="4">The sequence shown here is derived from an EMBL/GenBank/DDBJ whole genome shotgun (WGS) entry which is preliminary data.</text>
</comment>
<dbReference type="PANTHER" id="PTHR43800:SF1">
    <property type="entry name" value="PEPTIDYL-LYSINE N-ACETYLTRANSFERASE YJAB"/>
    <property type="match status" value="1"/>
</dbReference>
<evidence type="ECO:0000256" key="1">
    <source>
        <dbReference type="ARBA" id="ARBA00022679"/>
    </source>
</evidence>
<sequence>MIRRLSPSDIDAILKVINDAAQAYKGVIPSDRWKEPYMSAKELKEEIEAGVRFFGWVEGDHLLGVAGIQPVKDTTLIRHTYVLTKCQRKGIGSRLLEHLMSLAETPETLVGTWADATWATRFYEKHSFKLVPLEEKDRLLRTYWNIPKRQIETSVVLKFTK</sequence>
<dbReference type="InterPro" id="IPR000182">
    <property type="entry name" value="GNAT_dom"/>
</dbReference>
<dbReference type="SUPFAM" id="SSF55729">
    <property type="entry name" value="Acyl-CoA N-acyltransferases (Nat)"/>
    <property type="match status" value="1"/>
</dbReference>
<organism evidence="4">
    <name type="scientific">marine sediment metagenome</name>
    <dbReference type="NCBI Taxonomy" id="412755"/>
    <lineage>
        <taxon>unclassified sequences</taxon>
        <taxon>metagenomes</taxon>
        <taxon>ecological metagenomes</taxon>
    </lineage>
</organism>
<dbReference type="PROSITE" id="PS51186">
    <property type="entry name" value="GNAT"/>
    <property type="match status" value="1"/>
</dbReference>
<reference evidence="4" key="1">
    <citation type="journal article" date="2014" name="Front. Microbiol.">
        <title>High frequency of phylogenetically diverse reductive dehalogenase-homologous genes in deep subseafloor sedimentary metagenomes.</title>
        <authorList>
            <person name="Kawai M."/>
            <person name="Futagami T."/>
            <person name="Toyoda A."/>
            <person name="Takaki Y."/>
            <person name="Nishi S."/>
            <person name="Hori S."/>
            <person name="Arai W."/>
            <person name="Tsubouchi T."/>
            <person name="Morono Y."/>
            <person name="Uchiyama I."/>
            <person name="Ito T."/>
            <person name="Fujiyama A."/>
            <person name="Inagaki F."/>
            <person name="Takami H."/>
        </authorList>
    </citation>
    <scope>NUCLEOTIDE SEQUENCE</scope>
    <source>
        <strain evidence="4">Expedition CK06-06</strain>
    </source>
</reference>
<dbReference type="EMBL" id="BARV01016099">
    <property type="protein sequence ID" value="GAI23098.1"/>
    <property type="molecule type" value="Genomic_DNA"/>
</dbReference>
<keyword evidence="1" id="KW-0808">Transferase</keyword>
<dbReference type="InterPro" id="IPR016181">
    <property type="entry name" value="Acyl_CoA_acyltransferase"/>
</dbReference>
<dbReference type="CDD" id="cd04301">
    <property type="entry name" value="NAT_SF"/>
    <property type="match status" value="1"/>
</dbReference>
<dbReference type="PANTHER" id="PTHR43800">
    <property type="entry name" value="PEPTIDYL-LYSINE N-ACETYLTRANSFERASE YJAB"/>
    <property type="match status" value="1"/>
</dbReference>
<evidence type="ECO:0000313" key="4">
    <source>
        <dbReference type="EMBL" id="GAI23098.1"/>
    </source>
</evidence>
<proteinExistence type="predicted"/>
<name>X1LVL1_9ZZZZ</name>